<keyword evidence="2" id="KW-1185">Reference proteome</keyword>
<organism evidence="1 2">
    <name type="scientific">Dyella nitratireducens</name>
    <dbReference type="NCBI Taxonomy" id="1849580"/>
    <lineage>
        <taxon>Bacteria</taxon>
        <taxon>Pseudomonadati</taxon>
        <taxon>Pseudomonadota</taxon>
        <taxon>Gammaproteobacteria</taxon>
        <taxon>Lysobacterales</taxon>
        <taxon>Rhodanobacteraceae</taxon>
        <taxon>Dyella</taxon>
    </lineage>
</organism>
<proteinExistence type="predicted"/>
<evidence type="ECO:0000313" key="1">
    <source>
        <dbReference type="EMBL" id="GGA16681.1"/>
    </source>
</evidence>
<reference evidence="2" key="1">
    <citation type="journal article" date="2019" name="Int. J. Syst. Evol. Microbiol.">
        <title>The Global Catalogue of Microorganisms (GCM) 10K type strain sequencing project: providing services to taxonomists for standard genome sequencing and annotation.</title>
        <authorList>
            <consortium name="The Broad Institute Genomics Platform"/>
            <consortium name="The Broad Institute Genome Sequencing Center for Infectious Disease"/>
            <person name="Wu L."/>
            <person name="Ma J."/>
        </authorList>
    </citation>
    <scope>NUCLEOTIDE SEQUENCE [LARGE SCALE GENOMIC DNA]</scope>
    <source>
        <strain evidence="2">CGMCC 1.15439</strain>
    </source>
</reference>
<dbReference type="Proteomes" id="UP000620046">
    <property type="component" value="Unassembled WGS sequence"/>
</dbReference>
<protein>
    <submittedName>
        <fullName evidence="1">Uncharacterized protein</fullName>
    </submittedName>
</protein>
<dbReference type="RefSeq" id="WP_188792269.1">
    <property type="nucleotide sequence ID" value="NZ_BMJA01000001.1"/>
</dbReference>
<gene>
    <name evidence="1" type="ORF">GCM10010981_00420</name>
</gene>
<accession>A0ABQ1FJZ5</accession>
<comment type="caution">
    <text evidence="1">The sequence shown here is derived from an EMBL/GenBank/DDBJ whole genome shotgun (WGS) entry which is preliminary data.</text>
</comment>
<dbReference type="EMBL" id="BMJA01000001">
    <property type="protein sequence ID" value="GGA16681.1"/>
    <property type="molecule type" value="Genomic_DNA"/>
</dbReference>
<sequence length="439" mass="48625">MPTLSHEAQVIIAAFETQPGVTPDQVQNLRASIEASAALIEQINTAVKLGYLKQIEPISHSHAGGEYDAATKAMRLPLRILSTRSDKTVNTGEVVFTLGHELQHGFNHATTVQAYATFSKEATQAAKTHHDYTAAIGNLIAANRRDEASAEISGWNAIVSQIKTSNPTPTLADIYNAQPTRLRDFIEQSGDYPVYVYALQPNLTLNPDLTLSPTPANLEAMGRNFFDKEPKESALGALGKSDYANYYGAWAIGEAAKLERHYNRTPSITVNLSQLHLSEKLLEENGIDLGSNPSPIPYYDSSSLPPAKGLFQHTITTHEHVLPISARAYEVERERNPELAPPWQREHAWPARCPHIDKNSSIDDMFEALYQAAIHKDDALARQVGRAYAQSDAGQLFFEQGHLFNQQQQLQEQQAELVRQQQQVLQTPVQHGPVLTLSR</sequence>
<evidence type="ECO:0000313" key="2">
    <source>
        <dbReference type="Proteomes" id="UP000620046"/>
    </source>
</evidence>
<name>A0ABQ1FJZ5_9GAMM</name>